<feature type="domain" description="Antitoxin Xre/MbcA/ParS-like toxin-binding" evidence="1">
    <location>
        <begin position="74"/>
        <end position="122"/>
    </location>
</feature>
<name>A0ABT5KHD5_9BURK</name>
<evidence type="ECO:0000313" key="3">
    <source>
        <dbReference type="Proteomes" id="UP001221189"/>
    </source>
</evidence>
<proteinExistence type="predicted"/>
<keyword evidence="3" id="KW-1185">Reference proteome</keyword>
<dbReference type="Proteomes" id="UP001221189">
    <property type="component" value="Unassembled WGS sequence"/>
</dbReference>
<comment type="caution">
    <text evidence="2">The sequence shown here is derived from an EMBL/GenBank/DDBJ whole genome shotgun (WGS) entry which is preliminary data.</text>
</comment>
<protein>
    <submittedName>
        <fullName evidence="2">DUF2384 domain-containing protein</fullName>
    </submittedName>
</protein>
<sequence length="125" mass="13679">MENTKPISSTSTGDPPVASAVTGVKIFNRLADVWGLDAADRHCLLGFETPDPELGLSSEAQFRLSHLLNIFQILQTLLPDREAADSWIKLPNNAPIFGGRSALELMRSGRMEDLESLHAYLDGVM</sequence>
<reference evidence="2 3" key="1">
    <citation type="submission" date="2022-10" db="EMBL/GenBank/DDBJ databases">
        <title>Paucibacter sp. hw1 Genome sequencing.</title>
        <authorList>
            <person name="Park S."/>
        </authorList>
    </citation>
    <scope>NUCLEOTIDE SEQUENCE [LARGE SCALE GENOMIC DNA]</scope>
    <source>
        <strain evidence="3">hw1</strain>
    </source>
</reference>
<dbReference type="EMBL" id="JAQQXT010000011">
    <property type="protein sequence ID" value="MDC8773345.1"/>
    <property type="molecule type" value="Genomic_DNA"/>
</dbReference>
<organism evidence="2 3">
    <name type="scientific">Roseateles albus</name>
    <dbReference type="NCBI Taxonomy" id="2987525"/>
    <lineage>
        <taxon>Bacteria</taxon>
        <taxon>Pseudomonadati</taxon>
        <taxon>Pseudomonadota</taxon>
        <taxon>Betaproteobacteria</taxon>
        <taxon>Burkholderiales</taxon>
        <taxon>Sphaerotilaceae</taxon>
        <taxon>Roseateles</taxon>
    </lineage>
</organism>
<dbReference type="RefSeq" id="WP_273601480.1">
    <property type="nucleotide sequence ID" value="NZ_JAQQXT010000011.1"/>
</dbReference>
<gene>
    <name evidence="2" type="ORF">PRZ03_17315</name>
</gene>
<evidence type="ECO:0000259" key="1">
    <source>
        <dbReference type="Pfam" id="PF09722"/>
    </source>
</evidence>
<evidence type="ECO:0000313" key="2">
    <source>
        <dbReference type="EMBL" id="MDC8773345.1"/>
    </source>
</evidence>
<dbReference type="InterPro" id="IPR024467">
    <property type="entry name" value="Xre/MbcA/ParS-like_toxin-bd"/>
</dbReference>
<dbReference type="Pfam" id="PF09722">
    <property type="entry name" value="Xre_MbcA_ParS_C"/>
    <property type="match status" value="1"/>
</dbReference>
<accession>A0ABT5KHD5</accession>